<dbReference type="Gene3D" id="3.40.50.300">
    <property type="entry name" value="P-loop containing nucleotide triphosphate hydrolases"/>
    <property type="match status" value="1"/>
</dbReference>
<evidence type="ECO:0000256" key="3">
    <source>
        <dbReference type="ARBA" id="ARBA00022741"/>
    </source>
</evidence>
<dbReference type="InterPro" id="IPR017871">
    <property type="entry name" value="ABC_transporter-like_CS"/>
</dbReference>
<dbReference type="GO" id="GO:0051301">
    <property type="term" value="P:cell division"/>
    <property type="evidence" value="ECO:0007669"/>
    <property type="project" value="UniProtKB-KW"/>
</dbReference>
<keyword evidence="6" id="KW-0132">Cell division</keyword>
<dbReference type="RefSeq" id="WP_039143840.1">
    <property type="nucleotide sequence ID" value="NZ_JOJZ01000010.1"/>
</dbReference>
<evidence type="ECO:0000313" key="6">
    <source>
        <dbReference type="EMBL" id="KID42060.1"/>
    </source>
</evidence>
<proteinExistence type="inferred from homology"/>
<feature type="domain" description="ABC transporter" evidence="5">
    <location>
        <begin position="2"/>
        <end position="240"/>
    </location>
</feature>
<evidence type="ECO:0000256" key="4">
    <source>
        <dbReference type="ARBA" id="ARBA00022840"/>
    </source>
</evidence>
<protein>
    <submittedName>
        <fullName evidence="6">Cell division transporter, ATP-binding protein FtsE</fullName>
    </submittedName>
</protein>
<keyword evidence="4 6" id="KW-0067">ATP-binding</keyword>
<accession>A0A0C1LYT6</accession>
<dbReference type="SMART" id="SM00382">
    <property type="entry name" value="AAA"/>
    <property type="match status" value="1"/>
</dbReference>
<comment type="caution">
    <text evidence="6">The sequence shown here is derived from an EMBL/GenBank/DDBJ whole genome shotgun (WGS) entry which is preliminary data.</text>
</comment>
<comment type="similarity">
    <text evidence="1">Belongs to the ABC transporter superfamily.</text>
</comment>
<dbReference type="InterPro" id="IPR003439">
    <property type="entry name" value="ABC_transporter-like_ATP-bd"/>
</dbReference>
<dbReference type="InterPro" id="IPR050086">
    <property type="entry name" value="MetN_ABC_transporter-like"/>
</dbReference>
<dbReference type="InterPro" id="IPR030679">
    <property type="entry name" value="ABC_ATPase_HisP-typ"/>
</dbReference>
<organism evidence="6 7">
    <name type="scientific">Fructilactobacillus fructivorans</name>
    <dbReference type="NCBI Taxonomy" id="1614"/>
    <lineage>
        <taxon>Bacteria</taxon>
        <taxon>Bacillati</taxon>
        <taxon>Bacillota</taxon>
        <taxon>Bacilli</taxon>
        <taxon>Lactobacillales</taxon>
        <taxon>Lactobacillaceae</taxon>
        <taxon>Fructilactobacillus</taxon>
    </lineage>
</organism>
<dbReference type="Pfam" id="PF00005">
    <property type="entry name" value="ABC_tran"/>
    <property type="match status" value="1"/>
</dbReference>
<dbReference type="SUPFAM" id="SSF52540">
    <property type="entry name" value="P-loop containing nucleoside triphosphate hydrolases"/>
    <property type="match status" value="1"/>
</dbReference>
<dbReference type="PANTHER" id="PTHR43166:SF4">
    <property type="entry name" value="PHOSPHONATES IMPORT ATP-BINDING PROTEIN PHNC"/>
    <property type="match status" value="1"/>
</dbReference>
<evidence type="ECO:0000256" key="2">
    <source>
        <dbReference type="ARBA" id="ARBA00022448"/>
    </source>
</evidence>
<dbReference type="AlphaFoldDB" id="A0A0C1LYT6"/>
<dbReference type="PROSITE" id="PS00211">
    <property type="entry name" value="ABC_TRANSPORTER_1"/>
    <property type="match status" value="1"/>
</dbReference>
<name>A0A0C1LYT6_9LACO</name>
<dbReference type="PANTHER" id="PTHR43166">
    <property type="entry name" value="AMINO ACID IMPORT ATP-BINDING PROTEIN"/>
    <property type="match status" value="1"/>
</dbReference>
<dbReference type="PATRIC" id="fig|1614.7.peg.453"/>
<keyword evidence="7" id="KW-1185">Reference proteome</keyword>
<gene>
    <name evidence="6" type="ORF">LfDm3_0465</name>
</gene>
<dbReference type="OrthoDB" id="9804199at2"/>
<dbReference type="PROSITE" id="PS50893">
    <property type="entry name" value="ABC_TRANSPORTER_2"/>
    <property type="match status" value="1"/>
</dbReference>
<dbReference type="PIRSF" id="PIRSF039085">
    <property type="entry name" value="ABC_ATPase_HisP"/>
    <property type="match status" value="1"/>
</dbReference>
<dbReference type="GO" id="GO:0016887">
    <property type="term" value="F:ATP hydrolysis activity"/>
    <property type="evidence" value="ECO:0007669"/>
    <property type="project" value="InterPro"/>
</dbReference>
<dbReference type="InterPro" id="IPR003593">
    <property type="entry name" value="AAA+_ATPase"/>
</dbReference>
<evidence type="ECO:0000256" key="1">
    <source>
        <dbReference type="ARBA" id="ARBA00005417"/>
    </source>
</evidence>
<keyword evidence="3" id="KW-0547">Nucleotide-binding</keyword>
<sequence>MIKIKDIVKKYDGKTVLDNISTEFPEGKTTVIVGPSGSGKSTLLRSLDLLVHPDSGIISFPNFSLNYADKITSKQSKELRAQTSMVFQNWNLFPNLRVIDNITAAPIHVHKVPKKEAIAQANELLKRVGLEKYANFYPDELSGGMQQRISICRALAVKPKYILLDEPTSALDPELETQVLEMLEELAQQGQSMVMITHNIEFAKLSADKMLFIENGEKIFDGSKDEFFNNPSSRIKEFLDAISLQ</sequence>
<reference evidence="6 7" key="1">
    <citation type="submission" date="2014-06" db="EMBL/GenBank/DDBJ databases">
        <title>Functional and comparative genomic analyses of the Drosophila gut microbiota identify candidate symbiosis factors.</title>
        <authorList>
            <person name="Newell P.D."/>
            <person name="Chaston J.M."/>
            <person name="Douglas A.E."/>
        </authorList>
    </citation>
    <scope>NUCLEOTIDE SEQUENCE [LARGE SCALE GENOMIC DNA]</scope>
    <source>
        <strain evidence="6 7">DmCS_002</strain>
    </source>
</reference>
<dbReference type="Proteomes" id="UP000031397">
    <property type="component" value="Unassembled WGS sequence"/>
</dbReference>
<dbReference type="InterPro" id="IPR027417">
    <property type="entry name" value="P-loop_NTPase"/>
</dbReference>
<evidence type="ECO:0000313" key="7">
    <source>
        <dbReference type="Proteomes" id="UP000031397"/>
    </source>
</evidence>
<keyword evidence="2" id="KW-0813">Transport</keyword>
<dbReference type="GO" id="GO:0015424">
    <property type="term" value="F:ABC-type amino acid transporter activity"/>
    <property type="evidence" value="ECO:0007669"/>
    <property type="project" value="InterPro"/>
</dbReference>
<evidence type="ECO:0000259" key="5">
    <source>
        <dbReference type="PROSITE" id="PS50893"/>
    </source>
</evidence>
<keyword evidence="6" id="KW-0131">Cell cycle</keyword>
<dbReference type="GO" id="GO:0005524">
    <property type="term" value="F:ATP binding"/>
    <property type="evidence" value="ECO:0007669"/>
    <property type="project" value="UniProtKB-KW"/>
</dbReference>
<dbReference type="EMBL" id="JOJZ01000010">
    <property type="protein sequence ID" value="KID42060.1"/>
    <property type="molecule type" value="Genomic_DNA"/>
</dbReference>
<dbReference type="GeneID" id="74913150"/>